<dbReference type="EMBL" id="JARBHB010000008">
    <property type="protein sequence ID" value="KAJ8876842.1"/>
    <property type="molecule type" value="Genomic_DNA"/>
</dbReference>
<gene>
    <name evidence="1" type="ORF">PR048_021289</name>
</gene>
<evidence type="ECO:0000313" key="2">
    <source>
        <dbReference type="Proteomes" id="UP001159363"/>
    </source>
</evidence>
<sequence>MLRTTKRFKYEFKLQILRHKFRHFKSVTRMKGFIADELNSSFHTKETGNRTDAMSDVKVPGQTDLVMISECKILSYGSSRQSSEMEPTITIYLKKKIFLRRQMLLTYPSEGAEAVVIQRLECSLPSTRTVGDAPRFSHAGIAPGDAAVWRVFSGVSSLPHPYILALLLINLASPSSDLKTSLCRLNFSTLYSRGVPSNNNLMSESAWFYSICKLRLNFDQFKTRSTQGCLLEFLELEGRRFCGSQLLNYSRGRLKQFYISSSRRTGYLGQQYLPPAILRRPRAFTRAKRGRGINTVLRRKPQRQPSSSSAGWFTEFFSTPVTLNHGTITSRGHGGVVVRLLASHQGEAGFDSRRGHPPNLHSGNHAGRRHWLAGSLEDIPFPPPLRSGAAPYSLRSTLAGYQDIGVKSHPNISIHSLTQSQIILSDSLGRHSYIASLLVLCTVRLRSCKPAFATWSLHRIELAGNPDEDRVISRDHGRKPMTISIQGGFSMLGRKRKGRIS</sequence>
<protein>
    <submittedName>
        <fullName evidence="1">Uncharacterized protein</fullName>
    </submittedName>
</protein>
<keyword evidence="2" id="KW-1185">Reference proteome</keyword>
<name>A0ABQ9GXS4_9NEOP</name>
<organism evidence="1 2">
    <name type="scientific">Dryococelus australis</name>
    <dbReference type="NCBI Taxonomy" id="614101"/>
    <lineage>
        <taxon>Eukaryota</taxon>
        <taxon>Metazoa</taxon>
        <taxon>Ecdysozoa</taxon>
        <taxon>Arthropoda</taxon>
        <taxon>Hexapoda</taxon>
        <taxon>Insecta</taxon>
        <taxon>Pterygota</taxon>
        <taxon>Neoptera</taxon>
        <taxon>Polyneoptera</taxon>
        <taxon>Phasmatodea</taxon>
        <taxon>Verophasmatodea</taxon>
        <taxon>Anareolatae</taxon>
        <taxon>Phasmatidae</taxon>
        <taxon>Eurycanthinae</taxon>
        <taxon>Dryococelus</taxon>
    </lineage>
</organism>
<accession>A0ABQ9GXS4</accession>
<reference evidence="1 2" key="1">
    <citation type="submission" date="2023-02" db="EMBL/GenBank/DDBJ databases">
        <title>LHISI_Scaffold_Assembly.</title>
        <authorList>
            <person name="Stuart O.P."/>
            <person name="Cleave R."/>
            <person name="Magrath M.J.L."/>
            <person name="Mikheyev A.S."/>
        </authorList>
    </citation>
    <scope>NUCLEOTIDE SEQUENCE [LARGE SCALE GENOMIC DNA]</scope>
    <source>
        <strain evidence="1">Daus_M_001</strain>
        <tissue evidence="1">Leg muscle</tissue>
    </source>
</reference>
<comment type="caution">
    <text evidence="1">The sequence shown here is derived from an EMBL/GenBank/DDBJ whole genome shotgun (WGS) entry which is preliminary data.</text>
</comment>
<evidence type="ECO:0000313" key="1">
    <source>
        <dbReference type="EMBL" id="KAJ8876842.1"/>
    </source>
</evidence>
<proteinExistence type="predicted"/>
<dbReference type="Proteomes" id="UP001159363">
    <property type="component" value="Chromosome 7"/>
</dbReference>